<dbReference type="AlphaFoldDB" id="W4G8C4"/>
<proteinExistence type="predicted"/>
<dbReference type="VEuPathDB" id="FungiDB:H257_09911"/>
<feature type="compositionally biased region" description="Basic and acidic residues" evidence="1">
    <location>
        <begin position="20"/>
        <end position="31"/>
    </location>
</feature>
<gene>
    <name evidence="2" type="ORF">H257_09911</name>
</gene>
<reference evidence="2" key="1">
    <citation type="submission" date="2013-12" db="EMBL/GenBank/DDBJ databases">
        <title>The Genome Sequence of Aphanomyces astaci APO3.</title>
        <authorList>
            <consortium name="The Broad Institute Genomics Platform"/>
            <person name="Russ C."/>
            <person name="Tyler B."/>
            <person name="van West P."/>
            <person name="Dieguez-Uribeondo J."/>
            <person name="Young S.K."/>
            <person name="Zeng Q."/>
            <person name="Gargeya S."/>
            <person name="Fitzgerald M."/>
            <person name="Abouelleil A."/>
            <person name="Alvarado L."/>
            <person name="Chapman S.B."/>
            <person name="Gainer-Dewar J."/>
            <person name="Goldberg J."/>
            <person name="Griggs A."/>
            <person name="Gujja S."/>
            <person name="Hansen M."/>
            <person name="Howarth C."/>
            <person name="Imamovic A."/>
            <person name="Ireland A."/>
            <person name="Larimer J."/>
            <person name="McCowan C."/>
            <person name="Murphy C."/>
            <person name="Pearson M."/>
            <person name="Poon T.W."/>
            <person name="Priest M."/>
            <person name="Roberts A."/>
            <person name="Saif S."/>
            <person name="Shea T."/>
            <person name="Sykes S."/>
            <person name="Wortman J."/>
            <person name="Nusbaum C."/>
            <person name="Birren B."/>
        </authorList>
    </citation>
    <scope>NUCLEOTIDE SEQUENCE [LARGE SCALE GENOMIC DNA]</scope>
    <source>
        <strain evidence="2">APO3</strain>
    </source>
</reference>
<feature type="region of interest" description="Disordered" evidence="1">
    <location>
        <begin position="1"/>
        <end position="61"/>
    </location>
</feature>
<evidence type="ECO:0000256" key="1">
    <source>
        <dbReference type="SAM" id="MobiDB-lite"/>
    </source>
</evidence>
<dbReference type="EMBL" id="KI913138">
    <property type="protein sequence ID" value="ETV75952.1"/>
    <property type="molecule type" value="Genomic_DNA"/>
</dbReference>
<organism evidence="2">
    <name type="scientific">Aphanomyces astaci</name>
    <name type="common">Crayfish plague agent</name>
    <dbReference type="NCBI Taxonomy" id="112090"/>
    <lineage>
        <taxon>Eukaryota</taxon>
        <taxon>Sar</taxon>
        <taxon>Stramenopiles</taxon>
        <taxon>Oomycota</taxon>
        <taxon>Saprolegniomycetes</taxon>
        <taxon>Saprolegniales</taxon>
        <taxon>Verrucalvaceae</taxon>
        <taxon>Aphanomyces</taxon>
    </lineage>
</organism>
<dbReference type="RefSeq" id="XP_009834594.1">
    <property type="nucleotide sequence ID" value="XM_009836292.1"/>
</dbReference>
<sequence>MERPMSGSVQDVELPGNDHVYLDGDRSRSGRSDSPVAGENFSGRPDDRGRPRSKKTDRRQPVAVDEAWLFGGLSSFKPPSFGGPSGAVPSMIALVTEDWDIGQDDVYIRNAPALLNNPFKGSTKEERRAFMASYNQYISQMNVITVNGIRPFLMPLSACIDPATKQRVAEWDMGNFPE</sequence>
<accession>W4G8C4</accession>
<evidence type="ECO:0000313" key="2">
    <source>
        <dbReference type="EMBL" id="ETV75952.1"/>
    </source>
</evidence>
<dbReference type="OrthoDB" id="113983at2759"/>
<name>W4G8C4_APHAT</name>
<dbReference type="GeneID" id="20811907"/>
<protein>
    <submittedName>
        <fullName evidence="2">Uncharacterized protein</fullName>
    </submittedName>
</protein>